<dbReference type="AlphaFoldDB" id="A0AAQ3TFX7"/>
<evidence type="ECO:0000313" key="4">
    <source>
        <dbReference type="Proteomes" id="UP001341281"/>
    </source>
</evidence>
<dbReference type="Pfam" id="PF14303">
    <property type="entry name" value="NAM-associated"/>
    <property type="match status" value="1"/>
</dbReference>
<evidence type="ECO:0000259" key="2">
    <source>
        <dbReference type="Pfam" id="PF14303"/>
    </source>
</evidence>
<keyword evidence="4" id="KW-1185">Reference proteome</keyword>
<accession>A0AAQ3TFX7</accession>
<reference evidence="3 4" key="1">
    <citation type="submission" date="2024-02" db="EMBL/GenBank/DDBJ databases">
        <title>High-quality chromosome-scale genome assembly of Pensacola bahiagrass (Paspalum notatum Flugge var. saurae).</title>
        <authorList>
            <person name="Vega J.M."/>
            <person name="Podio M."/>
            <person name="Orjuela J."/>
            <person name="Siena L.A."/>
            <person name="Pessino S.C."/>
            <person name="Combes M.C."/>
            <person name="Mariac C."/>
            <person name="Albertini E."/>
            <person name="Pupilli F."/>
            <person name="Ortiz J.P.A."/>
            <person name="Leblanc O."/>
        </authorList>
    </citation>
    <scope>NUCLEOTIDE SEQUENCE [LARGE SCALE GENOMIC DNA]</scope>
    <source>
        <strain evidence="3">R1</strain>
        <tissue evidence="3">Leaf</tissue>
    </source>
</reference>
<sequence length="253" mass="28089">MQHRSSAPRAHAWPPLHAVLRPMQTPHGGVSALCPPALENSVNGNPSSVLPDVMPEQLSGDSLAADEGENVAQAAAGTAEQGTFPVGEGYFSNFLNEENQNLYLMTSENVNKFCGCVARIEDRRQSGVTFQDKLVQALTLFKSEDNDNKSFQFMYCWNQLQNQPKWQEKRRRIDAIKQASNKKLKVNMNSSSGTATSVIPDSSQNDIPENASPEEGAPKKPIGKKKAKEALRQEMQGEVYKEASEHFWEKKRV</sequence>
<evidence type="ECO:0000313" key="3">
    <source>
        <dbReference type="EMBL" id="WVZ72570.1"/>
    </source>
</evidence>
<organism evidence="3 4">
    <name type="scientific">Paspalum notatum var. saurae</name>
    <dbReference type="NCBI Taxonomy" id="547442"/>
    <lineage>
        <taxon>Eukaryota</taxon>
        <taxon>Viridiplantae</taxon>
        <taxon>Streptophyta</taxon>
        <taxon>Embryophyta</taxon>
        <taxon>Tracheophyta</taxon>
        <taxon>Spermatophyta</taxon>
        <taxon>Magnoliopsida</taxon>
        <taxon>Liliopsida</taxon>
        <taxon>Poales</taxon>
        <taxon>Poaceae</taxon>
        <taxon>PACMAD clade</taxon>
        <taxon>Panicoideae</taxon>
        <taxon>Andropogonodae</taxon>
        <taxon>Paspaleae</taxon>
        <taxon>Paspalinae</taxon>
        <taxon>Paspalum</taxon>
    </lineage>
</organism>
<name>A0AAQ3TFX7_PASNO</name>
<feature type="compositionally biased region" description="Polar residues" evidence="1">
    <location>
        <begin position="187"/>
        <end position="207"/>
    </location>
</feature>
<dbReference type="Proteomes" id="UP001341281">
    <property type="component" value="Chromosome 04"/>
</dbReference>
<proteinExistence type="predicted"/>
<evidence type="ECO:0000256" key="1">
    <source>
        <dbReference type="SAM" id="MobiDB-lite"/>
    </source>
</evidence>
<protein>
    <recommendedName>
        <fullName evidence="2">No apical meristem-associated C-terminal domain-containing protein</fullName>
    </recommendedName>
</protein>
<dbReference type="PANTHER" id="PTHR45125">
    <property type="entry name" value="F21J9.4-RELATED"/>
    <property type="match status" value="1"/>
</dbReference>
<dbReference type="InterPro" id="IPR029466">
    <property type="entry name" value="NAM-associated_C"/>
</dbReference>
<dbReference type="EMBL" id="CP144748">
    <property type="protein sequence ID" value="WVZ72570.1"/>
    <property type="molecule type" value="Genomic_DNA"/>
</dbReference>
<gene>
    <name evidence="3" type="ORF">U9M48_021005</name>
</gene>
<dbReference type="PANTHER" id="PTHR45125:SF51">
    <property type="entry name" value="F21J9.4-RELATED"/>
    <property type="match status" value="1"/>
</dbReference>
<feature type="domain" description="No apical meristem-associated C-terminal" evidence="2">
    <location>
        <begin position="149"/>
        <end position="238"/>
    </location>
</feature>
<feature type="region of interest" description="Disordered" evidence="1">
    <location>
        <begin position="186"/>
        <end position="231"/>
    </location>
</feature>